<accession>A0AAU0UJ28</accession>
<reference evidence="1 2" key="1">
    <citation type="submission" date="2023-04" db="EMBL/GenBank/DDBJ databases">
        <authorList>
            <person name="Hsu D."/>
        </authorList>
    </citation>
    <scope>NUCLEOTIDE SEQUENCE [LARGE SCALE GENOMIC DNA]</scope>
    <source>
        <strain evidence="1 2">MK1</strain>
    </source>
</reference>
<dbReference type="InterPro" id="IPR038071">
    <property type="entry name" value="UROD/MetE-like_sf"/>
</dbReference>
<organism evidence="1 2">
    <name type="scientific">Metallumcola ferriviriculae</name>
    <dbReference type="NCBI Taxonomy" id="3039180"/>
    <lineage>
        <taxon>Bacteria</taxon>
        <taxon>Bacillati</taxon>
        <taxon>Bacillota</taxon>
        <taxon>Clostridia</taxon>
        <taxon>Neomoorellales</taxon>
        <taxon>Desulfitibacteraceae</taxon>
        <taxon>Metallumcola</taxon>
    </lineage>
</organism>
<sequence length="341" mass="39003">MTLTGNLATTAMGILPHKDVATAQKLALTLDIPFWPQLPRVDFYEDMYVQASEDFPGIVLDTEEQRISFRMEKFYAELPDFIMAWEEGKTLTLSEDYSVAYHNFLKHDLEDFQAIRGQIIGPVSFGLKIADETKTPIIYHDEVRQLLYDMMARKIQTQYHELKSKNDNAFVWVDEPGLEMIFMAITGYSSEQAVKDYRKFLSELPGPKGVHLCGNPDWSFLLNLGLDILSIDVLQWGNVFTSYRDELTKFIKDGGIISWGITPTLTEEVAENNVEKLCTHLERLWDNATAKTDLTLEEIISRSWLAPARCCLINSDGTQSVDRSFDMLKEISAKLKTKYVK</sequence>
<proteinExistence type="predicted"/>
<evidence type="ECO:0008006" key="3">
    <source>
        <dbReference type="Google" id="ProtNLM"/>
    </source>
</evidence>
<evidence type="ECO:0000313" key="2">
    <source>
        <dbReference type="Proteomes" id="UP001329915"/>
    </source>
</evidence>
<evidence type="ECO:0000313" key="1">
    <source>
        <dbReference type="EMBL" id="WRO21323.1"/>
    </source>
</evidence>
<dbReference type="Gene3D" id="3.20.20.210">
    <property type="match status" value="1"/>
</dbReference>
<keyword evidence="2" id="KW-1185">Reference proteome</keyword>
<protein>
    <recommendedName>
        <fullName evidence="3">Methionine synthase</fullName>
    </recommendedName>
</protein>
<dbReference type="KEGG" id="dbc:MFMK1_001126"/>
<dbReference type="AlphaFoldDB" id="A0AAU0UJ28"/>
<dbReference type="RefSeq" id="WP_366924173.1">
    <property type="nucleotide sequence ID" value="NZ_CP121694.1"/>
</dbReference>
<name>A0AAU0UJ28_9FIRM</name>
<dbReference type="EMBL" id="CP121694">
    <property type="protein sequence ID" value="WRO21323.1"/>
    <property type="molecule type" value="Genomic_DNA"/>
</dbReference>
<gene>
    <name evidence="1" type="ORF">MFMK1_001126</name>
</gene>
<dbReference type="Proteomes" id="UP001329915">
    <property type="component" value="Chromosome"/>
</dbReference>